<dbReference type="AlphaFoldDB" id="A0A4R0S153"/>
<comment type="caution">
    <text evidence="8">The sequence shown here is derived from an EMBL/GenBank/DDBJ whole genome shotgun (WGS) entry which is preliminary data.</text>
</comment>
<feature type="region of interest" description="Disordered" evidence="6">
    <location>
        <begin position="185"/>
        <end position="273"/>
    </location>
</feature>
<evidence type="ECO:0000256" key="2">
    <source>
        <dbReference type="ARBA" id="ARBA00022737"/>
    </source>
</evidence>
<dbReference type="GO" id="GO:0005737">
    <property type="term" value="C:cytoplasm"/>
    <property type="evidence" value="ECO:0007669"/>
    <property type="project" value="TreeGrafter"/>
</dbReference>
<evidence type="ECO:0000256" key="1">
    <source>
        <dbReference type="ARBA" id="ARBA00022723"/>
    </source>
</evidence>
<evidence type="ECO:0000313" key="8">
    <source>
        <dbReference type="EMBL" id="TCD70898.1"/>
    </source>
</evidence>
<feature type="compositionally biased region" description="Low complexity" evidence="6">
    <location>
        <begin position="247"/>
        <end position="267"/>
    </location>
</feature>
<dbReference type="EMBL" id="RWJN01000013">
    <property type="protein sequence ID" value="TCD70898.1"/>
    <property type="molecule type" value="Genomic_DNA"/>
</dbReference>
<dbReference type="GO" id="GO:0008270">
    <property type="term" value="F:zinc ion binding"/>
    <property type="evidence" value="ECO:0007669"/>
    <property type="project" value="UniProtKB-KW"/>
</dbReference>
<dbReference type="Gene3D" id="4.10.1110.10">
    <property type="entry name" value="AN1-like Zinc finger"/>
    <property type="match status" value="2"/>
</dbReference>
<dbReference type="InterPro" id="IPR057357">
    <property type="entry name" value="Znf-C2H2_ZFAND2A/B"/>
</dbReference>
<dbReference type="PROSITE" id="PS51039">
    <property type="entry name" value="ZF_AN1"/>
    <property type="match status" value="2"/>
</dbReference>
<feature type="domain" description="AN1-type" evidence="7">
    <location>
        <begin position="104"/>
        <end position="152"/>
    </location>
</feature>
<dbReference type="InterPro" id="IPR035896">
    <property type="entry name" value="AN1-like_Znf"/>
</dbReference>
<evidence type="ECO:0000256" key="6">
    <source>
        <dbReference type="SAM" id="MobiDB-lite"/>
    </source>
</evidence>
<gene>
    <name evidence="8" type="ORF">EIP91_001206</name>
</gene>
<reference evidence="8 9" key="1">
    <citation type="submission" date="2018-11" db="EMBL/GenBank/DDBJ databases">
        <title>Genome assembly of Steccherinum ochraceum LE-BIN_3174, the white-rot fungus of the Steccherinaceae family (The Residual Polyporoid clade, Polyporales, Basidiomycota).</title>
        <authorList>
            <person name="Fedorova T.V."/>
            <person name="Glazunova O.A."/>
            <person name="Landesman E.O."/>
            <person name="Moiseenko K.V."/>
            <person name="Psurtseva N.V."/>
            <person name="Savinova O.S."/>
            <person name="Shakhova N.V."/>
            <person name="Tyazhelova T.V."/>
            <person name="Vasina D.V."/>
        </authorList>
    </citation>
    <scope>NUCLEOTIDE SEQUENCE [LARGE SCALE GENOMIC DNA]</scope>
    <source>
        <strain evidence="8 9">LE-BIN_3174</strain>
    </source>
</reference>
<dbReference type="InterPro" id="IPR000058">
    <property type="entry name" value="Znf_AN1"/>
</dbReference>
<dbReference type="SMART" id="SM00154">
    <property type="entry name" value="ZnF_AN1"/>
    <property type="match status" value="2"/>
</dbReference>
<keyword evidence="3 5" id="KW-0863">Zinc-finger</keyword>
<keyword evidence="9" id="KW-1185">Reference proteome</keyword>
<feature type="region of interest" description="Disordered" evidence="6">
    <location>
        <begin position="150"/>
        <end position="172"/>
    </location>
</feature>
<dbReference type="Pfam" id="PF25403">
    <property type="entry name" value="zf-C2H2_ZFAND2"/>
    <property type="match status" value="1"/>
</dbReference>
<dbReference type="PANTHER" id="PTHR14677">
    <property type="entry name" value="ARSENITE INDUCUBLE RNA ASSOCIATED PROTEIN AIP-1-RELATED"/>
    <property type="match status" value="1"/>
</dbReference>
<evidence type="ECO:0000313" key="9">
    <source>
        <dbReference type="Proteomes" id="UP000292702"/>
    </source>
</evidence>
<keyword evidence="4" id="KW-0862">Zinc</keyword>
<sequence>MAAPAQVPDNSMLNIGKQCSHNTCYLVEFLPFKCQHCQHSFCGDHFLPQAHQCDKYDESKHNRVAPDCPFCKVPIAIRPGEDPNVRMERHFETDCAVLVGKSAKSSTPRCMKPTCRKVLFSPIPCDKCKQQFCPQHRFPSDHKCAASASSSKAFTPSSGTSTPSSRSAPATTAAMAAIKRAMNNNSSATAPSQPKTNSKTPSASPSKPSPAATRVAASASTQSAASSSSTRSTNPFSSTDRSVSPLTTSHDTTTTTTDNANSNTAATPNVPEPVIPTISTSLFSMNSFRPRPIFASA</sequence>
<dbReference type="STRING" id="92696.A0A4R0S153"/>
<dbReference type="Proteomes" id="UP000292702">
    <property type="component" value="Unassembled WGS sequence"/>
</dbReference>
<proteinExistence type="predicted"/>
<feature type="compositionally biased region" description="Low complexity" evidence="6">
    <location>
        <begin position="194"/>
        <end position="239"/>
    </location>
</feature>
<dbReference type="OrthoDB" id="431929at2759"/>
<keyword evidence="1" id="KW-0479">Metal-binding</keyword>
<dbReference type="PANTHER" id="PTHR14677:SF40">
    <property type="entry name" value="CDC48-ASSOCIATED UBIQUITIN-LIKE_ZINC FINGER PROTEIN 1"/>
    <property type="match status" value="1"/>
</dbReference>
<evidence type="ECO:0000256" key="5">
    <source>
        <dbReference type="PROSITE-ProRule" id="PRU00449"/>
    </source>
</evidence>
<dbReference type="Pfam" id="PF01428">
    <property type="entry name" value="zf-AN1"/>
    <property type="match status" value="2"/>
</dbReference>
<accession>A0A4R0S153</accession>
<organism evidence="8 9">
    <name type="scientific">Steccherinum ochraceum</name>
    <dbReference type="NCBI Taxonomy" id="92696"/>
    <lineage>
        <taxon>Eukaryota</taxon>
        <taxon>Fungi</taxon>
        <taxon>Dikarya</taxon>
        <taxon>Basidiomycota</taxon>
        <taxon>Agaricomycotina</taxon>
        <taxon>Agaricomycetes</taxon>
        <taxon>Polyporales</taxon>
        <taxon>Steccherinaceae</taxon>
        <taxon>Steccherinum</taxon>
    </lineage>
</organism>
<keyword evidence="2" id="KW-0677">Repeat</keyword>
<feature type="domain" description="AN1-type" evidence="7">
    <location>
        <begin position="13"/>
        <end position="61"/>
    </location>
</feature>
<name>A0A4R0S153_9APHY</name>
<protein>
    <recommendedName>
        <fullName evidence="7">AN1-type domain-containing protein</fullName>
    </recommendedName>
</protein>
<evidence type="ECO:0000256" key="3">
    <source>
        <dbReference type="ARBA" id="ARBA00022771"/>
    </source>
</evidence>
<dbReference type="SUPFAM" id="SSF118310">
    <property type="entry name" value="AN1-like Zinc finger"/>
    <property type="match status" value="2"/>
</dbReference>
<evidence type="ECO:0000256" key="4">
    <source>
        <dbReference type="ARBA" id="ARBA00022833"/>
    </source>
</evidence>
<evidence type="ECO:0000259" key="7">
    <source>
        <dbReference type="PROSITE" id="PS51039"/>
    </source>
</evidence>